<evidence type="ECO:0000313" key="6">
    <source>
        <dbReference type="Proteomes" id="UP000597762"/>
    </source>
</evidence>
<reference evidence="5" key="1">
    <citation type="submission" date="2021-01" db="EMBL/GenBank/DDBJ databases">
        <authorList>
            <person name="Li R."/>
            <person name="Bekaert M."/>
        </authorList>
    </citation>
    <scope>NUCLEOTIDE SEQUENCE</scope>
    <source>
        <strain evidence="5">Farmed</strain>
    </source>
</reference>
<dbReference type="SUPFAM" id="SSF47576">
    <property type="entry name" value="Calponin-homology domain, CH-domain"/>
    <property type="match status" value="1"/>
</dbReference>
<sequence>MKLILALLWQLIVRYQIGLLRMRQKEWIIAWLRAVIPELNISNLTTDWNNGLALFALIDFCEPGSCTHWRTLNPHNKLANCKQGMLLAHSLFKIPMVLHPEDLASPDLDELSCITLYLSVLSLPLSFAHYLSLYFSSFLSFSLYLTLSFFLSLFLRHPFFRSLYISYFRSLSIFHSSFHSLFSHRLLPSHCLSLTSAFLSVSLTRCFTLFTPSLL</sequence>
<keyword evidence="1" id="KW-0677">Repeat</keyword>
<accession>A0A812DTV3</accession>
<evidence type="ECO:0000256" key="2">
    <source>
        <dbReference type="SAM" id="Phobius"/>
    </source>
</evidence>
<dbReference type="EMBL" id="CAHIKZ030004332">
    <property type="protein sequence ID" value="CAE1309683.1"/>
    <property type="molecule type" value="Genomic_DNA"/>
</dbReference>
<dbReference type="InterPro" id="IPR036872">
    <property type="entry name" value="CH_dom_sf"/>
</dbReference>
<evidence type="ECO:0000256" key="3">
    <source>
        <dbReference type="SAM" id="SignalP"/>
    </source>
</evidence>
<keyword evidence="2" id="KW-0812">Transmembrane</keyword>
<dbReference type="GO" id="GO:0051015">
    <property type="term" value="F:actin filament binding"/>
    <property type="evidence" value="ECO:0007669"/>
    <property type="project" value="InterPro"/>
</dbReference>
<name>A0A812DTV3_ACAPH</name>
<dbReference type="InterPro" id="IPR001715">
    <property type="entry name" value="CH_dom"/>
</dbReference>
<dbReference type="SMART" id="SM00033">
    <property type="entry name" value="CH"/>
    <property type="match status" value="1"/>
</dbReference>
<feature type="chain" id="PRO_5032476213" evidence="3">
    <location>
        <begin position="19"/>
        <end position="215"/>
    </location>
</feature>
<dbReference type="AlphaFoldDB" id="A0A812DTV3"/>
<dbReference type="PANTHER" id="PTHR38537:SF13">
    <property type="entry name" value="JITTERBUG, ISOFORM N"/>
    <property type="match status" value="1"/>
</dbReference>
<evidence type="ECO:0000259" key="4">
    <source>
        <dbReference type="PROSITE" id="PS50021"/>
    </source>
</evidence>
<dbReference type="InterPro" id="IPR044801">
    <property type="entry name" value="Filamin"/>
</dbReference>
<feature type="transmembrane region" description="Helical" evidence="2">
    <location>
        <begin position="131"/>
        <end position="155"/>
    </location>
</feature>
<comment type="caution">
    <text evidence="5">The sequence shown here is derived from an EMBL/GenBank/DDBJ whole genome shotgun (WGS) entry which is preliminary data.</text>
</comment>
<feature type="domain" description="Calponin-homology (CH)" evidence="4">
    <location>
        <begin position="22"/>
        <end position="132"/>
    </location>
</feature>
<keyword evidence="2" id="KW-1133">Transmembrane helix</keyword>
<keyword evidence="6" id="KW-1185">Reference proteome</keyword>
<gene>
    <name evidence="5" type="ORF">SPHA_61344</name>
</gene>
<dbReference type="PANTHER" id="PTHR38537">
    <property type="entry name" value="JITTERBUG, ISOFORM N"/>
    <property type="match status" value="1"/>
</dbReference>
<organism evidence="5 6">
    <name type="scientific">Acanthosepion pharaonis</name>
    <name type="common">Pharaoh cuttlefish</name>
    <name type="synonym">Sepia pharaonis</name>
    <dbReference type="NCBI Taxonomy" id="158019"/>
    <lineage>
        <taxon>Eukaryota</taxon>
        <taxon>Metazoa</taxon>
        <taxon>Spiralia</taxon>
        <taxon>Lophotrochozoa</taxon>
        <taxon>Mollusca</taxon>
        <taxon>Cephalopoda</taxon>
        <taxon>Coleoidea</taxon>
        <taxon>Decapodiformes</taxon>
        <taxon>Sepiida</taxon>
        <taxon>Sepiina</taxon>
        <taxon>Sepiidae</taxon>
        <taxon>Acanthosepion</taxon>
    </lineage>
</organism>
<dbReference type="PROSITE" id="PS50021">
    <property type="entry name" value="CH"/>
    <property type="match status" value="1"/>
</dbReference>
<dbReference type="Proteomes" id="UP000597762">
    <property type="component" value="Unassembled WGS sequence"/>
</dbReference>
<dbReference type="GO" id="GO:0030036">
    <property type="term" value="P:actin cytoskeleton organization"/>
    <property type="evidence" value="ECO:0007669"/>
    <property type="project" value="InterPro"/>
</dbReference>
<evidence type="ECO:0000256" key="1">
    <source>
        <dbReference type="ARBA" id="ARBA00022737"/>
    </source>
</evidence>
<feature type="signal peptide" evidence="3">
    <location>
        <begin position="1"/>
        <end position="18"/>
    </location>
</feature>
<evidence type="ECO:0000313" key="5">
    <source>
        <dbReference type="EMBL" id="CAE1309683.1"/>
    </source>
</evidence>
<dbReference type="Pfam" id="PF00307">
    <property type="entry name" value="CH"/>
    <property type="match status" value="1"/>
</dbReference>
<proteinExistence type="predicted"/>
<keyword evidence="2" id="KW-0472">Membrane</keyword>
<protein>
    <submittedName>
        <fullName evidence="5">FLNA</fullName>
    </submittedName>
</protein>
<keyword evidence="3" id="KW-0732">Signal</keyword>
<dbReference type="OrthoDB" id="18740at2759"/>
<dbReference type="Gene3D" id="1.10.418.10">
    <property type="entry name" value="Calponin-like domain"/>
    <property type="match status" value="1"/>
</dbReference>